<dbReference type="PROSITE" id="PS50011">
    <property type="entry name" value="PROTEIN_KINASE_DOM"/>
    <property type="match status" value="1"/>
</dbReference>
<evidence type="ECO:0000313" key="7">
    <source>
        <dbReference type="EMBL" id="KAJ7312264.1"/>
    </source>
</evidence>
<name>A0AAD6Z964_9AGAR</name>
<accession>A0AAD6Z964</accession>
<keyword evidence="5" id="KW-0472">Membrane</keyword>
<dbReference type="EMBL" id="JARIHO010000073">
    <property type="protein sequence ID" value="KAJ7312264.1"/>
    <property type="molecule type" value="Genomic_DNA"/>
</dbReference>
<evidence type="ECO:0000256" key="2">
    <source>
        <dbReference type="ARBA" id="ARBA00022741"/>
    </source>
</evidence>
<dbReference type="InterPro" id="IPR011009">
    <property type="entry name" value="Kinase-like_dom_sf"/>
</dbReference>
<dbReference type="GO" id="GO:0005524">
    <property type="term" value="F:ATP binding"/>
    <property type="evidence" value="ECO:0007669"/>
    <property type="project" value="UniProtKB-KW"/>
</dbReference>
<dbReference type="InterPro" id="IPR000719">
    <property type="entry name" value="Prot_kinase_dom"/>
</dbReference>
<dbReference type="AlphaFoldDB" id="A0AAD6Z964"/>
<gene>
    <name evidence="7" type="ORF">DFH08DRAFT_897207</name>
</gene>
<dbReference type="Pfam" id="PF07714">
    <property type="entry name" value="PK_Tyr_Ser-Thr"/>
    <property type="match status" value="1"/>
</dbReference>
<dbReference type="PANTHER" id="PTHR44329:SF288">
    <property type="entry name" value="MITOGEN-ACTIVATED PROTEIN KINASE KINASE KINASE 20"/>
    <property type="match status" value="1"/>
</dbReference>
<sequence length="348" mass="39213">MYPPIYNSLLTLITFTSWYLTFRKMRAIMDWEKPTDARDLVEHCSKYVIPKEEFSGLEVENAGHAFVISGADHRGQRVVLKRWHGAVVPHHLRVQFTKRLTRDLDCWRALKPHPNIAPVIGVALHISNLPALVVPSYRTVTEVLAENPDTDVLPLMQGVASGLRFLHEQNPPIVHGDIKGSSIFISPAGTALLTDIGIAAIPQPPDWGFHGIDGARWLAPELMDTALRPTTAPDAVNTMRTPDVKLPMTLESDVYAFGMLSYEMHTRNLPFASTHWAATVIVRVVEGKRPARPTRVQAPQLSDELWTFITFCWKQDWRERPHMNAVEAWLSLLGRMRAVEGRCSEVVL</sequence>
<evidence type="ECO:0000256" key="5">
    <source>
        <dbReference type="SAM" id="Phobius"/>
    </source>
</evidence>
<evidence type="ECO:0000256" key="1">
    <source>
        <dbReference type="ARBA" id="ARBA00022679"/>
    </source>
</evidence>
<dbReference type="PANTHER" id="PTHR44329">
    <property type="entry name" value="SERINE/THREONINE-PROTEIN KINASE TNNI3K-RELATED"/>
    <property type="match status" value="1"/>
</dbReference>
<dbReference type="InterPro" id="IPR051681">
    <property type="entry name" value="Ser/Thr_Kinases-Pseudokinases"/>
</dbReference>
<evidence type="ECO:0000259" key="6">
    <source>
        <dbReference type="PROSITE" id="PS50011"/>
    </source>
</evidence>
<dbReference type="InterPro" id="IPR001245">
    <property type="entry name" value="Ser-Thr/Tyr_kinase_cat_dom"/>
</dbReference>
<evidence type="ECO:0000313" key="8">
    <source>
        <dbReference type="Proteomes" id="UP001218218"/>
    </source>
</evidence>
<protein>
    <submittedName>
        <fullName evidence="7">Kinase-like domain-containing protein</fullName>
    </submittedName>
</protein>
<keyword evidence="5" id="KW-1133">Transmembrane helix</keyword>
<dbReference type="Proteomes" id="UP001218218">
    <property type="component" value="Unassembled WGS sequence"/>
</dbReference>
<proteinExistence type="predicted"/>
<dbReference type="GO" id="GO:0004674">
    <property type="term" value="F:protein serine/threonine kinase activity"/>
    <property type="evidence" value="ECO:0007669"/>
    <property type="project" value="TreeGrafter"/>
</dbReference>
<organism evidence="7 8">
    <name type="scientific">Mycena albidolilacea</name>
    <dbReference type="NCBI Taxonomy" id="1033008"/>
    <lineage>
        <taxon>Eukaryota</taxon>
        <taxon>Fungi</taxon>
        <taxon>Dikarya</taxon>
        <taxon>Basidiomycota</taxon>
        <taxon>Agaricomycotina</taxon>
        <taxon>Agaricomycetes</taxon>
        <taxon>Agaricomycetidae</taxon>
        <taxon>Agaricales</taxon>
        <taxon>Marasmiineae</taxon>
        <taxon>Mycenaceae</taxon>
        <taxon>Mycena</taxon>
    </lineage>
</organism>
<comment type="caution">
    <text evidence="7">The sequence shown here is derived from an EMBL/GenBank/DDBJ whole genome shotgun (WGS) entry which is preliminary data.</text>
</comment>
<keyword evidence="4" id="KW-0067">ATP-binding</keyword>
<evidence type="ECO:0000256" key="3">
    <source>
        <dbReference type="ARBA" id="ARBA00022777"/>
    </source>
</evidence>
<keyword evidence="2" id="KW-0547">Nucleotide-binding</keyword>
<keyword evidence="3 7" id="KW-0418">Kinase</keyword>
<dbReference type="SUPFAM" id="SSF56112">
    <property type="entry name" value="Protein kinase-like (PK-like)"/>
    <property type="match status" value="1"/>
</dbReference>
<feature type="transmembrane region" description="Helical" evidence="5">
    <location>
        <begin position="6"/>
        <end position="22"/>
    </location>
</feature>
<keyword evidence="1" id="KW-0808">Transferase</keyword>
<evidence type="ECO:0000256" key="4">
    <source>
        <dbReference type="ARBA" id="ARBA00022840"/>
    </source>
</evidence>
<dbReference type="Gene3D" id="1.10.510.10">
    <property type="entry name" value="Transferase(Phosphotransferase) domain 1"/>
    <property type="match status" value="1"/>
</dbReference>
<feature type="domain" description="Protein kinase" evidence="6">
    <location>
        <begin position="54"/>
        <end position="330"/>
    </location>
</feature>
<reference evidence="7" key="1">
    <citation type="submission" date="2023-03" db="EMBL/GenBank/DDBJ databases">
        <title>Massive genome expansion in bonnet fungi (Mycena s.s.) driven by repeated elements and novel gene families across ecological guilds.</title>
        <authorList>
            <consortium name="Lawrence Berkeley National Laboratory"/>
            <person name="Harder C.B."/>
            <person name="Miyauchi S."/>
            <person name="Viragh M."/>
            <person name="Kuo A."/>
            <person name="Thoen E."/>
            <person name="Andreopoulos B."/>
            <person name="Lu D."/>
            <person name="Skrede I."/>
            <person name="Drula E."/>
            <person name="Henrissat B."/>
            <person name="Morin E."/>
            <person name="Kohler A."/>
            <person name="Barry K."/>
            <person name="LaButti K."/>
            <person name="Morin E."/>
            <person name="Salamov A."/>
            <person name="Lipzen A."/>
            <person name="Mereny Z."/>
            <person name="Hegedus B."/>
            <person name="Baldrian P."/>
            <person name="Stursova M."/>
            <person name="Weitz H."/>
            <person name="Taylor A."/>
            <person name="Grigoriev I.V."/>
            <person name="Nagy L.G."/>
            <person name="Martin F."/>
            <person name="Kauserud H."/>
        </authorList>
    </citation>
    <scope>NUCLEOTIDE SEQUENCE</scope>
    <source>
        <strain evidence="7">CBHHK002</strain>
    </source>
</reference>
<keyword evidence="8" id="KW-1185">Reference proteome</keyword>
<keyword evidence="5" id="KW-0812">Transmembrane</keyword>